<dbReference type="GO" id="GO:0007156">
    <property type="term" value="P:homophilic cell adhesion via plasma membrane adhesion molecules"/>
    <property type="evidence" value="ECO:0007669"/>
    <property type="project" value="TreeGrafter"/>
</dbReference>
<dbReference type="InterPro" id="IPR013783">
    <property type="entry name" value="Ig-like_fold"/>
</dbReference>
<gene>
    <name evidence="7 8 9" type="primary">LOC116290630</name>
</gene>
<feature type="domain" description="Ig-like" evidence="5">
    <location>
        <begin position="119"/>
        <end position="196"/>
    </location>
</feature>
<dbReference type="InterPro" id="IPR003599">
    <property type="entry name" value="Ig_sub"/>
</dbReference>
<keyword evidence="6" id="KW-1185">Reference proteome</keyword>
<sequence length="423" mass="46880">MLKLCVFLFFLGAATGVPPSPKFEFLDPKKMTMETVRLGSSIIIDCETTDASAMVTLWKLKSSKEFQVKPSLDVIQSGQIFTKHNIDLQDAGQYKCKAQDSMGTKITKDVTIIINTYKPGLVLRPTNPVVTLTGSTVSFTCEAVIGTISWRFVSSGLRTYPPPSKYTIKNIVNASISLSVLTIPNAQVSNSGIYECWLYHFDASFFRNVDLLVKDSQRPAFTNGNSQTEIMTVKLGHSKHLNCEVTGFPTPVVSWEKNGRPISPCNRMFINFCQDSPYLSQPRGIKIDAARFPEDNGTYTCVANNSVGASRKDFQVVVEVKPVLDKSSSLLMGSSKVTCHAIKGNPPPKFSWSMQLYWFPTTKSPYKNGWKPISKYGNTATVSSDGMTSTIQVPSLITRAFYRCVAVNDVGRDSHTIKMMRVF</sequence>
<accession>A0A6P8HEY3</accession>
<evidence type="ECO:0000256" key="1">
    <source>
        <dbReference type="ARBA" id="ARBA00022729"/>
    </source>
</evidence>
<evidence type="ECO:0000313" key="6">
    <source>
        <dbReference type="Proteomes" id="UP000515163"/>
    </source>
</evidence>
<dbReference type="PROSITE" id="PS50835">
    <property type="entry name" value="IG_LIKE"/>
    <property type="match status" value="3"/>
</dbReference>
<dbReference type="AlphaFoldDB" id="A0A6P8HEY3"/>
<dbReference type="RefSeq" id="XP_031553569.1">
    <property type="nucleotide sequence ID" value="XM_031697709.1"/>
</dbReference>
<dbReference type="GeneID" id="116290630"/>
<organism evidence="6 7">
    <name type="scientific">Actinia tenebrosa</name>
    <name type="common">Australian red waratah sea anemone</name>
    <dbReference type="NCBI Taxonomy" id="6105"/>
    <lineage>
        <taxon>Eukaryota</taxon>
        <taxon>Metazoa</taxon>
        <taxon>Cnidaria</taxon>
        <taxon>Anthozoa</taxon>
        <taxon>Hexacorallia</taxon>
        <taxon>Actiniaria</taxon>
        <taxon>Actiniidae</taxon>
        <taxon>Actinia</taxon>
    </lineage>
</organism>
<dbReference type="RefSeq" id="XP_031553568.1">
    <property type="nucleotide sequence ID" value="XM_031697708.1"/>
</dbReference>
<reference evidence="7 8" key="1">
    <citation type="submission" date="2025-04" db="UniProtKB">
        <authorList>
            <consortium name="RefSeq"/>
        </authorList>
    </citation>
    <scope>IDENTIFICATION</scope>
    <source>
        <tissue evidence="7 8">Tentacle</tissue>
    </source>
</reference>
<dbReference type="InterPro" id="IPR050958">
    <property type="entry name" value="Cell_Adh-Cytoskel_Orgn"/>
</dbReference>
<dbReference type="PANTHER" id="PTHR45080">
    <property type="entry name" value="CONTACTIN 5"/>
    <property type="match status" value="1"/>
</dbReference>
<name>A0A6P8HEY3_ACTTE</name>
<dbReference type="InterPro" id="IPR003598">
    <property type="entry name" value="Ig_sub2"/>
</dbReference>
<feature type="domain" description="Ig-like" evidence="5">
    <location>
        <begin position="21"/>
        <end position="111"/>
    </location>
</feature>
<dbReference type="PANTHER" id="PTHR45080:SF8">
    <property type="entry name" value="IG-LIKE DOMAIN-CONTAINING PROTEIN"/>
    <property type="match status" value="1"/>
</dbReference>
<dbReference type="RefSeq" id="XP_031553570.1">
    <property type="nucleotide sequence ID" value="XM_031697710.1"/>
</dbReference>
<dbReference type="PIRSF" id="PIRSF000615">
    <property type="entry name" value="TyrPK_CSF1-R"/>
    <property type="match status" value="1"/>
</dbReference>
<feature type="signal peptide" evidence="4">
    <location>
        <begin position="1"/>
        <end position="16"/>
    </location>
</feature>
<dbReference type="KEGG" id="aten:116290630"/>
<dbReference type="SMART" id="SM00409">
    <property type="entry name" value="IG"/>
    <property type="match status" value="4"/>
</dbReference>
<proteinExistence type="predicted"/>
<dbReference type="Proteomes" id="UP000515163">
    <property type="component" value="Unplaced"/>
</dbReference>
<dbReference type="FunFam" id="2.60.40.10:FF:000032">
    <property type="entry name" value="palladin isoform X1"/>
    <property type="match status" value="1"/>
</dbReference>
<dbReference type="Pfam" id="PF07679">
    <property type="entry name" value="I-set"/>
    <property type="match status" value="2"/>
</dbReference>
<evidence type="ECO:0000313" key="7">
    <source>
        <dbReference type="RefSeq" id="XP_031553568.1"/>
    </source>
</evidence>
<evidence type="ECO:0000256" key="2">
    <source>
        <dbReference type="ARBA" id="ARBA00023157"/>
    </source>
</evidence>
<feature type="domain" description="Ig-like" evidence="5">
    <location>
        <begin position="219"/>
        <end position="317"/>
    </location>
</feature>
<evidence type="ECO:0000313" key="9">
    <source>
        <dbReference type="RefSeq" id="XP_031553570.1"/>
    </source>
</evidence>
<dbReference type="SUPFAM" id="SSF48726">
    <property type="entry name" value="Immunoglobulin"/>
    <property type="match status" value="4"/>
</dbReference>
<dbReference type="SMART" id="SM00408">
    <property type="entry name" value="IGc2"/>
    <property type="match status" value="3"/>
</dbReference>
<evidence type="ECO:0000313" key="8">
    <source>
        <dbReference type="RefSeq" id="XP_031553569.1"/>
    </source>
</evidence>
<protein>
    <submittedName>
        <fullName evidence="7 8">Hemicentin-2-like</fullName>
    </submittedName>
</protein>
<keyword evidence="2" id="KW-1015">Disulfide bond</keyword>
<evidence type="ECO:0000259" key="5">
    <source>
        <dbReference type="PROSITE" id="PS50835"/>
    </source>
</evidence>
<dbReference type="InterPro" id="IPR007110">
    <property type="entry name" value="Ig-like_dom"/>
</dbReference>
<dbReference type="InterPro" id="IPR036179">
    <property type="entry name" value="Ig-like_dom_sf"/>
</dbReference>
<feature type="chain" id="PRO_5044653030" evidence="4">
    <location>
        <begin position="17"/>
        <end position="423"/>
    </location>
</feature>
<evidence type="ECO:0000256" key="4">
    <source>
        <dbReference type="SAM" id="SignalP"/>
    </source>
</evidence>
<dbReference type="GO" id="GO:0005886">
    <property type="term" value="C:plasma membrane"/>
    <property type="evidence" value="ECO:0007669"/>
    <property type="project" value="TreeGrafter"/>
</dbReference>
<keyword evidence="3" id="KW-0393">Immunoglobulin domain</keyword>
<dbReference type="Gene3D" id="2.60.40.10">
    <property type="entry name" value="Immunoglobulins"/>
    <property type="match status" value="4"/>
</dbReference>
<dbReference type="InterPro" id="IPR013098">
    <property type="entry name" value="Ig_I-set"/>
</dbReference>
<dbReference type="OrthoDB" id="5985519at2759"/>
<evidence type="ECO:0000256" key="3">
    <source>
        <dbReference type="ARBA" id="ARBA00023319"/>
    </source>
</evidence>
<keyword evidence="1 4" id="KW-0732">Signal</keyword>